<dbReference type="Pfam" id="PF07726">
    <property type="entry name" value="AAA_3"/>
    <property type="match status" value="1"/>
</dbReference>
<proteinExistence type="predicted"/>
<dbReference type="SUPFAM" id="SSF52540">
    <property type="entry name" value="P-loop containing nucleoside triphosphate hydrolases"/>
    <property type="match status" value="1"/>
</dbReference>
<dbReference type="EMBL" id="AUZZ01004138">
    <property type="protein sequence ID" value="EQD55006.1"/>
    <property type="molecule type" value="Genomic_DNA"/>
</dbReference>
<reference evidence="2" key="2">
    <citation type="journal article" date="2014" name="ISME J.">
        <title>Microbial stratification in low pH oxic and suboxic macroscopic growths along an acid mine drainage.</title>
        <authorList>
            <person name="Mendez-Garcia C."/>
            <person name="Mesa V."/>
            <person name="Sprenger R.R."/>
            <person name="Richter M."/>
            <person name="Diez M.S."/>
            <person name="Solano J."/>
            <person name="Bargiela R."/>
            <person name="Golyshina O.V."/>
            <person name="Manteca A."/>
            <person name="Ramos J.L."/>
            <person name="Gallego J.R."/>
            <person name="Llorente I."/>
            <person name="Martins Dos Santos V.A."/>
            <person name="Jensen O.N."/>
            <person name="Pelaez A.I."/>
            <person name="Sanchez J."/>
            <person name="Ferrer M."/>
        </authorList>
    </citation>
    <scope>NUCLEOTIDE SEQUENCE</scope>
</reference>
<dbReference type="InterPro" id="IPR027417">
    <property type="entry name" value="P-loop_NTPase"/>
</dbReference>
<evidence type="ECO:0000259" key="1">
    <source>
        <dbReference type="Pfam" id="PF07726"/>
    </source>
</evidence>
<dbReference type="GO" id="GO:0016887">
    <property type="term" value="F:ATP hydrolysis activity"/>
    <property type="evidence" value="ECO:0007669"/>
    <property type="project" value="InterPro"/>
</dbReference>
<comment type="caution">
    <text evidence="2">The sequence shown here is derived from an EMBL/GenBank/DDBJ whole genome shotgun (WGS) entry which is preliminary data.</text>
</comment>
<protein>
    <submittedName>
        <fullName evidence="2">ATPase associated with various cellular activities, AAA-3 domain protein</fullName>
    </submittedName>
</protein>
<dbReference type="InterPro" id="IPR050764">
    <property type="entry name" value="CbbQ/NirQ/NorQ/GpvN"/>
</dbReference>
<dbReference type="PANTHER" id="PTHR42759">
    <property type="entry name" value="MOXR FAMILY PROTEIN"/>
    <property type="match status" value="1"/>
</dbReference>
<feature type="non-terminal residue" evidence="2">
    <location>
        <position position="70"/>
    </location>
</feature>
<evidence type="ECO:0000313" key="2">
    <source>
        <dbReference type="EMBL" id="EQD55006.1"/>
    </source>
</evidence>
<organism evidence="2">
    <name type="scientific">mine drainage metagenome</name>
    <dbReference type="NCBI Taxonomy" id="410659"/>
    <lineage>
        <taxon>unclassified sequences</taxon>
        <taxon>metagenomes</taxon>
        <taxon>ecological metagenomes</taxon>
    </lineage>
</organism>
<dbReference type="AlphaFoldDB" id="T1A373"/>
<reference evidence="2" key="1">
    <citation type="submission" date="2013-08" db="EMBL/GenBank/DDBJ databases">
        <authorList>
            <person name="Mendez C."/>
            <person name="Richter M."/>
            <person name="Ferrer M."/>
            <person name="Sanchez J."/>
        </authorList>
    </citation>
    <scope>NUCLEOTIDE SEQUENCE</scope>
</reference>
<feature type="domain" description="ATPase AAA-3" evidence="1">
    <location>
        <begin position="1"/>
        <end position="48"/>
    </location>
</feature>
<gene>
    <name evidence="2" type="ORF">B2A_05917</name>
</gene>
<dbReference type="Gene3D" id="3.40.50.300">
    <property type="entry name" value="P-loop containing nucleotide triphosphate hydrolases"/>
    <property type="match status" value="1"/>
</dbReference>
<accession>T1A373</accession>
<name>T1A373_9ZZZZ</name>
<sequence length="70" mass="7655">EAMAEGQVSVEGETRALPGVFTVIATQNPLDLAGTFPLPDSQLDRFLMRLSLGYPGRRGRARAADWRRAP</sequence>
<dbReference type="PANTHER" id="PTHR42759:SF5">
    <property type="entry name" value="METHANOL DEHYDROGENASE REGULATOR"/>
    <property type="match status" value="1"/>
</dbReference>
<feature type="non-terminal residue" evidence="2">
    <location>
        <position position="1"/>
    </location>
</feature>
<dbReference type="GO" id="GO:0005524">
    <property type="term" value="F:ATP binding"/>
    <property type="evidence" value="ECO:0007669"/>
    <property type="project" value="InterPro"/>
</dbReference>
<dbReference type="InterPro" id="IPR011703">
    <property type="entry name" value="ATPase_AAA-3"/>
</dbReference>